<dbReference type="InterPro" id="IPR030392">
    <property type="entry name" value="S74_ICA"/>
</dbReference>
<dbReference type="PROSITE" id="PS51688">
    <property type="entry name" value="ICA"/>
    <property type="match status" value="1"/>
</dbReference>
<evidence type="ECO:0000259" key="3">
    <source>
        <dbReference type="PROSITE" id="PS51688"/>
    </source>
</evidence>
<dbReference type="InterPro" id="IPR036388">
    <property type="entry name" value="WH-like_DNA-bd_sf"/>
</dbReference>
<dbReference type="EMBL" id="CADCTQ010000294">
    <property type="protein sequence ID" value="CAA9277734.1"/>
    <property type="molecule type" value="Genomic_DNA"/>
</dbReference>
<protein>
    <recommendedName>
        <fullName evidence="3">Peptidase S74 domain-containing protein</fullName>
    </recommendedName>
</protein>
<evidence type="ECO:0000256" key="1">
    <source>
        <dbReference type="SAM" id="Coils"/>
    </source>
</evidence>
<dbReference type="Gene3D" id="1.10.10.10">
    <property type="entry name" value="Winged helix-like DNA-binding domain superfamily/Winged helix DNA-binding domain"/>
    <property type="match status" value="1"/>
</dbReference>
<keyword evidence="2" id="KW-0732">Signal</keyword>
<sequence>MKKITLSLVSGMLLAGSANLSAQNWVNGGNTLGSSGRIGTNNAQTVIFETGNNEQGRVTPGGSWGFGTIVPNARVHVNSLGSQDAFRVQNNGSTRLLINNAGNLGIGTNTPSTRFHVNRSDGNNRLGLFSNSATSGDRTALIEMRNGNNLTWRYGVGGAGNSLGLTTGQFYIERIGLGAASLTISPFGRVGINTPDPSEYMLKVKQQDAFGINLESPTGNNWEQWVASNGDMFLWANGNIKGAFRVASGEYSTLSDERAKTDIQPVSSILDKINQLKPATYHFKTDGSETARADTPLEYGFIAQDVEKVFPSLVSHHIVPERNVDMYTLNYSGFGAIAIKGIQELQQTVQDQRREISSLEARLATLETALKAITFNKLVNDQLLDKKTNGVMLEQNHPNNFNQSTTIRYTIPGDANAFILLFDNEGNLVKSVKAPATGQVELNAGGLKTGIYIYTLMVNGEPAASKRLMVAK</sequence>
<dbReference type="InterPro" id="IPR026444">
    <property type="entry name" value="Secre_tail"/>
</dbReference>
<evidence type="ECO:0000313" key="4">
    <source>
        <dbReference type="EMBL" id="CAA9277734.1"/>
    </source>
</evidence>
<gene>
    <name evidence="4" type="ORF">AVDCRST_MAG56-3502</name>
</gene>
<accession>A0A6J4JFQ5</accession>
<keyword evidence="1" id="KW-0175">Coiled coil</keyword>
<feature type="coiled-coil region" evidence="1">
    <location>
        <begin position="342"/>
        <end position="369"/>
    </location>
</feature>
<reference evidence="4" key="1">
    <citation type="submission" date="2020-02" db="EMBL/GenBank/DDBJ databases">
        <authorList>
            <person name="Meier V. D."/>
        </authorList>
    </citation>
    <scope>NUCLEOTIDE SEQUENCE</scope>
    <source>
        <strain evidence="4">AVDCRST_MAG56</strain>
    </source>
</reference>
<feature type="chain" id="PRO_5026813286" description="Peptidase S74 domain-containing protein" evidence="2">
    <location>
        <begin position="23"/>
        <end position="472"/>
    </location>
</feature>
<feature type="signal peptide" evidence="2">
    <location>
        <begin position="1"/>
        <end position="22"/>
    </location>
</feature>
<feature type="domain" description="Peptidase S74" evidence="3">
    <location>
        <begin position="255"/>
        <end position="363"/>
    </location>
</feature>
<dbReference type="NCBIfam" id="TIGR04183">
    <property type="entry name" value="Por_Secre_tail"/>
    <property type="match status" value="1"/>
</dbReference>
<name>A0A6J4JFQ5_9SPHI</name>
<proteinExistence type="predicted"/>
<organism evidence="4">
    <name type="scientific">uncultured Cytophagales bacterium</name>
    <dbReference type="NCBI Taxonomy" id="158755"/>
    <lineage>
        <taxon>Bacteria</taxon>
        <taxon>Pseudomonadati</taxon>
        <taxon>Bacteroidota</taxon>
        <taxon>Sphingobacteriia</taxon>
        <taxon>Sphingobacteriales</taxon>
        <taxon>environmental samples</taxon>
    </lineage>
</organism>
<evidence type="ECO:0000256" key="2">
    <source>
        <dbReference type="SAM" id="SignalP"/>
    </source>
</evidence>
<dbReference type="AlphaFoldDB" id="A0A6J4JFQ5"/>
<dbReference type="Pfam" id="PF13884">
    <property type="entry name" value="Peptidase_S74"/>
    <property type="match status" value="1"/>
</dbReference>